<organism evidence="2 4">
    <name type="scientific">Neospora caninum (strain Liverpool)</name>
    <dbReference type="NCBI Taxonomy" id="572307"/>
    <lineage>
        <taxon>Eukaryota</taxon>
        <taxon>Sar</taxon>
        <taxon>Alveolata</taxon>
        <taxon>Apicomplexa</taxon>
        <taxon>Conoidasida</taxon>
        <taxon>Coccidia</taxon>
        <taxon>Eucoccidiorida</taxon>
        <taxon>Eimeriorina</taxon>
        <taxon>Sarcocystidae</taxon>
        <taxon>Neospora</taxon>
    </lineage>
</organism>
<dbReference type="EMBL" id="LN714485">
    <property type="protein sequence ID" value="CEL68903.1"/>
    <property type="molecule type" value="Genomic_DNA"/>
</dbReference>
<gene>
    <name evidence="3" type="ORF">BN1204_046360</name>
    <name evidence="2" type="ORF">NCLIV_046360</name>
</gene>
<proteinExistence type="predicted"/>
<feature type="region of interest" description="Disordered" evidence="1">
    <location>
        <begin position="2056"/>
        <end position="2085"/>
    </location>
</feature>
<reference evidence="2" key="2">
    <citation type="submission" date="2011-03" db="EMBL/GenBank/DDBJ databases">
        <title>Comparative genomics and transcriptomics of Neospora caninum and Toxoplasma gondii.</title>
        <authorList>
            <person name="Reid A.J."/>
            <person name="Sohal A."/>
            <person name="Harris D."/>
            <person name="Quail M."/>
            <person name="Sanders M."/>
            <person name="Berriman M."/>
            <person name="Wastling J.M."/>
            <person name="Pain A."/>
        </authorList>
    </citation>
    <scope>NUCLEOTIDE SEQUENCE</scope>
    <source>
        <strain evidence="2">Liverpool</strain>
    </source>
</reference>
<evidence type="ECO:0000313" key="3">
    <source>
        <dbReference type="EMBL" id="CEL68903.1"/>
    </source>
</evidence>
<dbReference type="VEuPathDB" id="ToxoDB:NCLIV_046360"/>
<feature type="compositionally biased region" description="Gly residues" evidence="1">
    <location>
        <begin position="120"/>
        <end position="129"/>
    </location>
</feature>
<feature type="compositionally biased region" description="Acidic residues" evidence="1">
    <location>
        <begin position="2750"/>
        <end position="2759"/>
    </location>
</feature>
<feature type="region of interest" description="Disordered" evidence="1">
    <location>
        <begin position="1413"/>
        <end position="1437"/>
    </location>
</feature>
<dbReference type="OrthoDB" id="332601at2759"/>
<feature type="compositionally biased region" description="Basic and acidic residues" evidence="1">
    <location>
        <begin position="218"/>
        <end position="230"/>
    </location>
</feature>
<feature type="region of interest" description="Disordered" evidence="1">
    <location>
        <begin position="516"/>
        <end position="551"/>
    </location>
</feature>
<feature type="region of interest" description="Disordered" evidence="1">
    <location>
        <begin position="2658"/>
        <end position="2759"/>
    </location>
</feature>
<dbReference type="eggNOG" id="ENOG502TMGC">
    <property type="taxonomic scope" value="Eukaryota"/>
</dbReference>
<feature type="region of interest" description="Disordered" evidence="1">
    <location>
        <begin position="1127"/>
        <end position="1170"/>
    </location>
</feature>
<feature type="compositionally biased region" description="Basic and acidic residues" evidence="1">
    <location>
        <begin position="841"/>
        <end position="862"/>
    </location>
</feature>
<evidence type="ECO:0000256" key="1">
    <source>
        <dbReference type="SAM" id="MobiDB-lite"/>
    </source>
</evidence>
<feature type="compositionally biased region" description="Low complexity" evidence="1">
    <location>
        <begin position="304"/>
        <end position="319"/>
    </location>
</feature>
<feature type="compositionally biased region" description="Polar residues" evidence="1">
    <location>
        <begin position="1932"/>
        <end position="1948"/>
    </location>
</feature>
<feature type="region of interest" description="Disordered" evidence="1">
    <location>
        <begin position="3363"/>
        <end position="3397"/>
    </location>
</feature>
<feature type="region of interest" description="Disordered" evidence="1">
    <location>
        <begin position="2386"/>
        <end position="2433"/>
    </location>
</feature>
<feature type="compositionally biased region" description="Basic and acidic residues" evidence="1">
    <location>
        <begin position="2682"/>
        <end position="2713"/>
    </location>
</feature>
<feature type="region of interest" description="Disordered" evidence="1">
    <location>
        <begin position="1340"/>
        <end position="1359"/>
    </location>
</feature>
<feature type="region of interest" description="Disordered" evidence="1">
    <location>
        <begin position="1593"/>
        <end position="1660"/>
    </location>
</feature>
<feature type="compositionally biased region" description="Low complexity" evidence="1">
    <location>
        <begin position="153"/>
        <end position="163"/>
    </location>
</feature>
<keyword evidence="4" id="KW-1185">Reference proteome</keyword>
<dbReference type="RefSeq" id="XP_003884234.1">
    <property type="nucleotide sequence ID" value="XM_003884185.1"/>
</dbReference>
<feature type="region of interest" description="Disordered" evidence="1">
    <location>
        <begin position="2452"/>
        <end position="2485"/>
    </location>
</feature>
<feature type="region of interest" description="Disordered" evidence="1">
    <location>
        <begin position="1496"/>
        <end position="1524"/>
    </location>
</feature>
<feature type="region of interest" description="Disordered" evidence="1">
    <location>
        <begin position="90"/>
        <end position="230"/>
    </location>
</feature>
<feature type="region of interest" description="Disordered" evidence="1">
    <location>
        <begin position="2138"/>
        <end position="2165"/>
    </location>
</feature>
<protein>
    <submittedName>
        <fullName evidence="2">Uncharacterized protein</fullName>
    </submittedName>
</protein>
<feature type="compositionally biased region" description="Basic and acidic residues" evidence="1">
    <location>
        <begin position="1148"/>
        <end position="1164"/>
    </location>
</feature>
<feature type="region of interest" description="Disordered" evidence="1">
    <location>
        <begin position="3057"/>
        <end position="3082"/>
    </location>
</feature>
<feature type="compositionally biased region" description="Basic and acidic residues" evidence="1">
    <location>
        <begin position="817"/>
        <end position="828"/>
    </location>
</feature>
<feature type="region of interest" description="Disordered" evidence="1">
    <location>
        <begin position="1"/>
        <end position="21"/>
    </location>
</feature>
<feature type="compositionally biased region" description="Polar residues" evidence="1">
    <location>
        <begin position="3602"/>
        <end position="3611"/>
    </location>
</feature>
<reference evidence="2" key="1">
    <citation type="submission" date="2011-02" db="EMBL/GenBank/DDBJ databases">
        <authorList>
            <person name="Aslett M."/>
        </authorList>
    </citation>
    <scope>NUCLEOTIDE SEQUENCE</scope>
    <source>
        <strain evidence="2">Liverpool</strain>
    </source>
</reference>
<feature type="compositionally biased region" description="Gly residues" evidence="1">
    <location>
        <begin position="3616"/>
        <end position="3641"/>
    </location>
</feature>
<name>F0VLS5_NEOCL</name>
<dbReference type="OMA" id="HSWCACC"/>
<feature type="compositionally biased region" description="Basic and acidic residues" evidence="1">
    <location>
        <begin position="1127"/>
        <end position="1137"/>
    </location>
</feature>
<feature type="compositionally biased region" description="Basic and acidic residues" evidence="1">
    <location>
        <begin position="1784"/>
        <end position="1793"/>
    </location>
</feature>
<feature type="region of interest" description="Disordered" evidence="1">
    <location>
        <begin position="2972"/>
        <end position="3001"/>
    </location>
</feature>
<feature type="region of interest" description="Disordered" evidence="1">
    <location>
        <begin position="3597"/>
        <end position="3657"/>
    </location>
</feature>
<feature type="compositionally biased region" description="Basic and acidic residues" evidence="1">
    <location>
        <begin position="1234"/>
        <end position="1256"/>
    </location>
</feature>
<feature type="compositionally biased region" description="Basic and acidic residues" evidence="1">
    <location>
        <begin position="1804"/>
        <end position="1822"/>
    </location>
</feature>
<feature type="region of interest" description="Disordered" evidence="1">
    <location>
        <begin position="291"/>
        <end position="340"/>
    </location>
</feature>
<feature type="region of interest" description="Disordered" evidence="1">
    <location>
        <begin position="1917"/>
        <end position="1996"/>
    </location>
</feature>
<feature type="region of interest" description="Disordered" evidence="1">
    <location>
        <begin position="786"/>
        <end position="869"/>
    </location>
</feature>
<evidence type="ECO:0000313" key="2">
    <source>
        <dbReference type="EMBL" id="CBZ54203.1"/>
    </source>
</evidence>
<reference evidence="3" key="4">
    <citation type="journal article" date="2015" name="PLoS ONE">
        <title>Comprehensive Evaluation of Toxoplasma gondii VEG and Neospora caninum LIV Genomes with Tachyzoite Stage Transcriptome and Proteome Defines Novel Transcript Features.</title>
        <authorList>
            <person name="Ramaprasad A."/>
            <person name="Mourier T."/>
            <person name="Naeem R."/>
            <person name="Malas T.B."/>
            <person name="Moussa E."/>
            <person name="Panigrahi A."/>
            <person name="Vermont S.J."/>
            <person name="Otto T.D."/>
            <person name="Wastling J."/>
            <person name="Pain A."/>
        </authorList>
    </citation>
    <scope>NUCLEOTIDE SEQUENCE</scope>
    <source>
        <strain evidence="3">Liverpool</strain>
    </source>
</reference>
<feature type="compositionally biased region" description="Basic and acidic residues" evidence="1">
    <location>
        <begin position="1414"/>
        <end position="1434"/>
    </location>
</feature>
<evidence type="ECO:0000313" key="4">
    <source>
        <dbReference type="Proteomes" id="UP000007494"/>
    </source>
</evidence>
<feature type="region of interest" description="Disordered" evidence="1">
    <location>
        <begin position="735"/>
        <end position="755"/>
    </location>
</feature>
<dbReference type="GeneID" id="13442134"/>
<dbReference type="EMBL" id="FR823391">
    <property type="protein sequence ID" value="CBZ54203.1"/>
    <property type="molecule type" value="Genomic_DNA"/>
</dbReference>
<feature type="region of interest" description="Disordered" evidence="1">
    <location>
        <begin position="2277"/>
        <end position="2310"/>
    </location>
</feature>
<feature type="region of interest" description="Disordered" evidence="1">
    <location>
        <begin position="1196"/>
        <end position="1269"/>
    </location>
</feature>
<feature type="region of interest" description="Disordered" evidence="1">
    <location>
        <begin position="3144"/>
        <end position="3171"/>
    </location>
</feature>
<reference evidence="4" key="3">
    <citation type="journal article" date="2012" name="PLoS Pathog.">
        <title>Comparative genomics of the apicomplexan parasites Toxoplasma gondii and Neospora caninum: Coccidia differing in host range and transmission strategy.</title>
        <authorList>
            <person name="Reid A.J."/>
            <person name="Vermont S.J."/>
            <person name="Cotton J.A."/>
            <person name="Harris D."/>
            <person name="Hill-Cawthorne G.A."/>
            <person name="Konen-Waisman S."/>
            <person name="Latham S.M."/>
            <person name="Mourier T."/>
            <person name="Norton R."/>
            <person name="Quail M.A."/>
            <person name="Sanders M."/>
            <person name="Shanmugam D."/>
            <person name="Sohal A."/>
            <person name="Wasmuth J.D."/>
            <person name="Brunk B."/>
            <person name="Grigg M.E."/>
            <person name="Howard J.C."/>
            <person name="Parkinson J."/>
            <person name="Roos D.S."/>
            <person name="Trees A.J."/>
            <person name="Berriman M."/>
            <person name="Pain A."/>
            <person name="Wastling J.M."/>
        </authorList>
    </citation>
    <scope>NUCLEOTIDE SEQUENCE [LARGE SCALE GENOMIC DNA]</scope>
    <source>
        <strain evidence="4">Liverpool</strain>
    </source>
</reference>
<dbReference type="InParanoid" id="F0VLS5"/>
<feature type="region of interest" description="Disordered" evidence="1">
    <location>
        <begin position="1784"/>
        <end position="1822"/>
    </location>
</feature>
<accession>F0VLS5</accession>
<dbReference type="Proteomes" id="UP000007494">
    <property type="component" value="Chromosome X"/>
</dbReference>
<sequence length="3657" mass="386863">MALNKGAAAEPGGVAVSPPGDRRCMQFSALEDGAKRRESGNRAIKLAVAAAQTAARAVASPAPCARRLTENVDLLIDLAFLPLASRPMARSMGKNADSEGAPKKRRRSRDGGRGATCVDGAGGRGGTPGGDRTQRRKVSLSALWDPATEEDSSGASDGGSEAAMHSSSGLHRAFKRTDVPASSMQPTPASGAPSPRRAVEKEETGEPPEEETPVSGRQRRDGPDRSEGDTEARIRLSLFARHPAAWGLSLRALEKAASVLSRLECLRDEDLASRRQLLSSLREEIALFSDSPVSSTGDASRDFGGNASGHSSKSSASKGCLLPESRNAEHTGGVGEAQTRGGFVDASENAFCRNVREELTTRLSCRALFAARLLRLLANAGLPFLQLPLPPPRLRAARRHSSQRMHANSLLPEASDRERVDFAEEAEDAAFEISPSLCFGGETPLHVNQEGVQTPTGGRQEGGFSFRVSPFVPLSLAPPPLASPQLLHRELAALLRLCCLFTSLSLASPALKLETEASAGASSRDKRRPGERAGTLLGGRGAKPGSGEAETPLWDERFGRATSETLYEATAALLAHIVTQQQLDGGTSVPLLQQKTGLQRVVSLLRLFCISGAETGSLSSLSRSGAESCETVPAREEAARTQTSLFSRAVFARVCVGLVRALAQLAMSPATGGRVHLASAEHRALFRLAFLRESPLLLLLLQEAVSVAFSLVERDASQRDTVSLLGVCSEESGGLAGRQFETPHQGTSPPAEPAGPFQELLVVALETTRQILQFWERRLASEMGRRSPLALHRSEDQGATKGSTQCTGPRGGPPGEGAKRQGDGDRQTDANCIATVGEASGSERGEKESNSSSGEKDEEKGGVDLSRSSSEQAYGLRVRRQGSGDFFLEQDVRIEGVVAALVVGDGEIVRRLVRSLLLLLEAIPGIATPDAVPGSSSPPSGKLLLLTSSSRPFLSSNRESRVHALASEVVALLFSLSSSFFFLAPPSPLPRPPLRKVYVSGCVASLSPSSSPSGSESSSARASRPLLSIASACEMPAGDLSARIEAAAREAPPVLPRLLLWLQMAVGRNLSQVTARLLPMLRQASPRLALSQRRALRLLLLWIFPLSRQLAPSLLAAHLLGEASLRDSATKKEEGSRARGGASSPADLGKRGKEKGAKHEKPENGDSGLKGWGLGENAIFALSTRLNLPVVGCVSSGEETAGRGRQGPETPRKSVGATRDGRADAAISRRRSRSSAEDREKTEANAQGRDSDESTDPRSGTGEHSSPVEWPSPPILIILRFLAHLQRVNGLDGRDAFTAVEALSLFLSPFHSLLSSSPFETGEQTSVSLCSQVTEDLRPATREAGLSKRESAKETPRGGRVEVLEGAEGDGRNETLVERKIRESLCRTLNKEGLLPELLDAVLRASMLPSCKSGADECRRSGGDQAETDRDSKGAETPAAFPDCADASCICWEPPLQQRELCRRFLSLLVFLCAESLVPSLTKVLRVASAIPAPSASSSAARRRGEKSQDTSSPSGDKSPVWAPVWEPYGLQGEEREAREDEQATFVEIALWACRQARDAATMCGLLWPPSPQLHAVAVDLLGIYRQRKEEEERAAGRSCQPEAENAKGVSGPGNGPRPPAGAGRRYNSGDKAAGPQALDDRSCTKRGRAPEQNGKHEEDSLLKSQAACWRLLPFVGAAACLGDAFWVACGGPQPGVMKREPDSDEGSGSERLSGAASLCDIAQHTLTCTFLVEDVVQAEDRLLDAPRLCWFLWREIRRVLLDALVLLNAELLAAQATTQRVDLHSRETRREAASPLRPSSLTEGRESMVGREAGRRSDEKGREETRVDMAVLRRLQFRLRRVLLLIFRDLQSFCTVPFGDETTLAGRFRCSRSVSLLQGMQLLHDREACQDEQLVAAISASLYLLDLWLTDDSEKTQPLTKADRGVEETAEVSSQQPHDASSPSNSWRLAVSAARDTPARGHDRVGTAATAPWLWGDRGDGGRPGPGADGEGEETVASPFADLVAREEGGEFQRKTEERVVARQVSLHFMALRGWLLASKVTQTNREMKPLDLRARQAEKRRSGSPSTKAAARRASSRLSFGKGERRESAIPSLWNSQIHAVQRLLFHGDSFPEALQFASASAPSCLTHSSFVHAASDSAPRPRDLAPAVRSEAKGEGKQTLPQSAGNVRVAVCGRNAGRTGGASLTLLAAVWRALALAFSSLSHQFVPAALPGRRASPSGLGVRTRPPETARNLKLHILRGLSNFMVQCAFSPLPSPADLPGSASSSAAAVTFEMGKESGAADEGEAETVTAGEKGERKQKSSDAVTQVDMRRSATVLTAGLLPLIHSVGSTSPACACGAEERTVLLDTVLTFLRSLLDQVATTRLHPRRCFCCSCQGLAASTRRKGEARSLDPTKAGPLGDCGRKGGSPVGVLAPERGEEGKAGPGIAAPAGAQAGLSGVAVAELAEKGSDLRKTDETPAERDIEPSAQKTGERGGREREVQEREEKDLECRLCGGCCHDCAKPLVASLTKARVLWSSVLEALLACFDFPLLLLPLLNERKGFSVLQKLIHFLLQGGLRALQMAVRESRQTEAVLSASQGSREAASCHASARLAEARNGRAELERAWDRTLEWLGRLVHVSRKTAPSCFSKTLDVSLYGGACTRACRRPRALEARTKAKRSENCGPRPPSPRASCCAAETKRARLSEDKSGRAGRGEPEDAHPAAEDASRWRSQAGTKGRVRCSSCGDWLSDGADEDPSLEGQKTDDSEEELESDSEIAGCAVDPATLAWTIEESCARAATALLQHRTKVPLSRVLRQELLLRLGFSALTQDALLRHPLRGLYSVPPTFSFAFPGQSPPAPGGTVPLVGRSPEAIAVASWAPPPLQPPGTQGPGATGASGCIGGSVGQQPQAVLLGLQQHQALQSMEEQMVRTLEIQQMTEGIAEENEGTDGGPPTLVEILLHTVCSLLFATRGEMTPVETVQWSSLFGPLSGDSQVTDPPRSSRGAWEGEADRSRSRGWEFGLEDRRPLRTAGEVEERGQLLLFAMLEALLLPPAARAFSKSGSSGDSFSAGVNDLAFPSQSGPAGPTDAQRDKAEGTAGAYEPVRCGLTVPPRLQLRRWPFVFTFHLLAGSCLPLWGAHFLRRSAFASCCPCCPALESKGSANDSERSPCMGERASPQAASLPHPGHGSDVLAAPASLEATKNACPRLHFVHSWCACCYCFPQPHSPCIKALTMGNSSLAFVPPAPIAAAASAVAGVAARLAPALPGSSRSSTRAVEALGVLPGVGLSSLGGERTVSIDREEGRASVLVSETGDLFGTQLESEPPCAPASLAVFVSALVAAAFKPHLFSLLDTNASYATNMWDGNSAGALSSIVGYGGSGSGGKGERGDGVGTTATPATSRGPAASAAVSSASEQSNTSQALQLPYLLHSPPTFLLHPLQEILLAGLPPRFSSLFVGVQAPQPSIVPPIARVAAAVGQALQFTATHRPAEASCQVREPACLDTCRPGAFFSLLEEFHKCFFAVDFLRVGALLQQQQLLHRHRQLDSLVAMGRGAVGGVGLGSPSCEGDAGSPRGNGLSSEAEGLAALAAGIGAAAAAGDVLALLRLMAPVKPVGTGPASSPSSKETVTGKGAAGGKRGGIGAAGGAFGHGALGGAAGDQPRKVPGGKGKGKR</sequence>